<protein>
    <submittedName>
        <fullName evidence="5 6">Zinc finger protein 532</fullName>
    </submittedName>
</protein>
<dbReference type="PROSITE" id="PS50157">
    <property type="entry name" value="ZINC_FINGER_C2H2_2"/>
    <property type="match status" value="4"/>
</dbReference>
<dbReference type="Proteomes" id="UP000694888">
    <property type="component" value="Unplaced"/>
</dbReference>
<feature type="region of interest" description="Disordered" evidence="2">
    <location>
        <begin position="1613"/>
        <end position="1632"/>
    </location>
</feature>
<feature type="compositionally biased region" description="Acidic residues" evidence="2">
    <location>
        <begin position="238"/>
        <end position="255"/>
    </location>
</feature>
<dbReference type="InterPro" id="IPR013087">
    <property type="entry name" value="Znf_C2H2_type"/>
</dbReference>
<feature type="compositionally biased region" description="Polar residues" evidence="2">
    <location>
        <begin position="403"/>
        <end position="431"/>
    </location>
</feature>
<evidence type="ECO:0000313" key="6">
    <source>
        <dbReference type="RefSeq" id="XP_005111700.1"/>
    </source>
</evidence>
<dbReference type="Pfam" id="PF00096">
    <property type="entry name" value="zf-C2H2"/>
    <property type="match status" value="1"/>
</dbReference>
<feature type="compositionally biased region" description="Low complexity" evidence="2">
    <location>
        <begin position="535"/>
        <end position="547"/>
    </location>
</feature>
<organism evidence="4 6">
    <name type="scientific">Aplysia californica</name>
    <name type="common">California sea hare</name>
    <dbReference type="NCBI Taxonomy" id="6500"/>
    <lineage>
        <taxon>Eukaryota</taxon>
        <taxon>Metazoa</taxon>
        <taxon>Spiralia</taxon>
        <taxon>Lophotrochozoa</taxon>
        <taxon>Mollusca</taxon>
        <taxon>Gastropoda</taxon>
        <taxon>Heterobranchia</taxon>
        <taxon>Euthyneura</taxon>
        <taxon>Tectipleura</taxon>
        <taxon>Aplysiida</taxon>
        <taxon>Aplysioidea</taxon>
        <taxon>Aplysiidae</taxon>
        <taxon>Aplysia</taxon>
    </lineage>
</organism>
<feature type="compositionally biased region" description="Polar residues" evidence="2">
    <location>
        <begin position="1613"/>
        <end position="1623"/>
    </location>
</feature>
<keyword evidence="1" id="KW-0479">Metal-binding</keyword>
<keyword evidence="1" id="KW-0863">Zinc-finger</keyword>
<feature type="domain" description="C2H2-type" evidence="3">
    <location>
        <begin position="1532"/>
        <end position="1560"/>
    </location>
</feature>
<proteinExistence type="predicted"/>
<dbReference type="RefSeq" id="XP_005111698.1">
    <property type="nucleotide sequence ID" value="XM_005111641.3"/>
</dbReference>
<evidence type="ECO:0000256" key="2">
    <source>
        <dbReference type="SAM" id="MobiDB-lite"/>
    </source>
</evidence>
<feature type="compositionally biased region" description="Acidic residues" evidence="2">
    <location>
        <begin position="22"/>
        <end position="34"/>
    </location>
</feature>
<feature type="region of interest" description="Disordered" evidence="2">
    <location>
        <begin position="208"/>
        <end position="255"/>
    </location>
</feature>
<feature type="domain" description="C2H2-type" evidence="3">
    <location>
        <begin position="1754"/>
        <end position="1776"/>
    </location>
</feature>
<feature type="compositionally biased region" description="Polar residues" evidence="2">
    <location>
        <begin position="353"/>
        <end position="368"/>
    </location>
</feature>
<dbReference type="InterPro" id="IPR045914">
    <property type="entry name" value="Zn532-like"/>
</dbReference>
<feature type="region of interest" description="Disordered" evidence="2">
    <location>
        <begin position="353"/>
        <end position="547"/>
    </location>
</feature>
<feature type="region of interest" description="Disordered" evidence="2">
    <location>
        <begin position="297"/>
        <end position="327"/>
    </location>
</feature>
<accession>A0ABM0K8Z0</accession>
<feature type="compositionally biased region" description="Polar residues" evidence="2">
    <location>
        <begin position="375"/>
        <end position="395"/>
    </location>
</feature>
<sequence length="1788" mass="195061">MSALSSGSADNGEVQNLLVDPETTDLDACTDGEPELIKTGKDTSGSDSEPLVIDLQQNALFGDGELRQHEATEAHKTSSDLAEGDPVISRSEGDSYNSISVAGNIPDVHSVLSSQVSDLSKVQNSSKEKCDDHDGPLSVHVTAVGPVTAVAESLKELVSSDGNVDLSLSNNSSDTASKRESENSYSHEASVIPSQKDIELSIITKDRETYQSDASEKNSLVQVSSKPMETLPSKDGDLMVEDIEPGEDDEADEADDDVLHIDLTSRCEDNARPLEDNECTSSDIGYRNKILRPTTQCQVDESEQTMEKLSVDGSSLPKSFPAGSNVAGQSVSLSEAPADVSAVPSMRTVTVSLSPTTGTTRSSDTQQIPAGHGQLQHQEVNYSDNSDQLPSSTSPEVFGHFLSSGNPSVSDQTPGSLNQLREPVSPNSLVQGDSVSSLRSRVVDQVLGQTTSSHDTGVKDQTTSSHDTGVRGQVTSHDTGVKDQTTSSHDTGVKDQTVSAHDTGVKDQTTSSHDTGVKGQITSSHDTGVKGQITSSHDSGSSDNSVSSTISRFCLSTVPYISPVANSVPQTVDQPLVSSTDPEEFQPVIVSVRGNCDLGQVESSLSRVPAAEESTALNIGTGTSANAMVVVSNKVRLMAAQMKGNPHVFPEILPKTSDSNDGVLMPFSQQKSLTSLLTLAQKTVNDACVKGSQPVSSAMTLSGVPTPTPPTTSTLVQMIPVPSLSVTKTTSAQVSSTQKTSSTTFRNVLRPVQQSSGLTSVMKVSTDRSTSKKFPHTSNLLASAATTTSQFSCIFLQDPRSVQVKNLAVLIPQKSPSLTSSVLLNKSALPPVMASTATSVSVSSAPLIGATNTHSATSTSTESLVNETPRSLLNKVVTRTLNNFGVERADVLNSDILKVSPAPAEEGDSRNFVCSVCKDKFYSKVGLEYHLHRNIFLMEYFCIYCQKMLYFYNKCRFWMHINAESATPIQRVHNEITHLKVKPQNCYSASMIEDSDPVLMKMLSLEETEKVCRGCNENFPDLASLQDHLIQNPLQKALPCALCQMKLPTPCALKAHTKIHTLTLSSVLDFSCPECGVDDLKALCDNEKTCRPVFDHLDKCSHFNRVTTITCKCNAVFFDEISIKYHFLTKHMQTLYRCSYCAIAFLNDFPKLVSHCQSIHKIALYETQPVLFCSFCNVACKTYLEVGQHLSQHYKVWRATGPQYSRWKCFICQQCFVSKEELKKHADSDHTHKAKRCTLCFSLFSNRQNLVDHIVLKKCKRTLPVKLNLCVDLLDTLSDDIVATKMTELVSEIKSMLARKKNPFSATTPNSTTNNARTVTNTNVVLRKHQAAQPENRFQLRVAFSDTQGLSKAIAGGRKRKIAPKRVNQDSEVDVEPHQCHACKIVIRGAENFSSHLTRHALIGKHISLDVTRCVICKRLVTNAALSAHIQKHQEKGVKICSKCQRRDFKTMKEALDHGNTFCGYTFVNGIGEVVDPGCESTTVSQGEGQTSEGDDNNDIAMGDAVETDVAEGDGNNCESMEDPPPAQVVLFPCLLCGMTFVNKTDHDEHVSRMHDGTRIVYYCMACKKRGKMKMFKKRQVVVKHIAVKHRLTGAAAINKLIKQVEQNVTSGKELVASSSNSDKTTDAPPPKRLRIEAQGDFLCGKCAFSCSDSEEFSKHISSHNAKQEPQCPECGLCFTVASAMNKHLFAVHKIKEIDEYLKEKGLIESEEEEEEEMDTQPVQVYPLPCVSINDNESSAAKRKTRQVVEKNPLECNVCYKVFDSEATLKTHMRNHGMAFIRSRRHKV</sequence>
<evidence type="ECO:0000256" key="1">
    <source>
        <dbReference type="PROSITE-ProRule" id="PRU00042"/>
    </source>
</evidence>
<feature type="compositionally biased region" description="Polar residues" evidence="2">
    <location>
        <begin position="448"/>
        <end position="526"/>
    </location>
</feature>
<keyword evidence="1" id="KW-0862">Zinc</keyword>
<gene>
    <name evidence="5 6" type="primary">LOC101845813</name>
</gene>
<feature type="region of interest" description="Disordered" evidence="2">
    <location>
        <begin position="159"/>
        <end position="192"/>
    </location>
</feature>
<feature type="compositionally biased region" description="Polar residues" evidence="2">
    <location>
        <begin position="111"/>
        <end position="125"/>
    </location>
</feature>
<dbReference type="Gene3D" id="3.30.160.60">
    <property type="entry name" value="Classic Zinc Finger"/>
    <property type="match status" value="4"/>
</dbReference>
<dbReference type="RefSeq" id="XP_005111700.1">
    <property type="nucleotide sequence ID" value="XM_005111643.3"/>
</dbReference>
<name>A0ABM0K8Z0_APLCA</name>
<feature type="compositionally biased region" description="Low complexity" evidence="2">
    <location>
        <begin position="433"/>
        <end position="447"/>
    </location>
</feature>
<dbReference type="PROSITE" id="PS00028">
    <property type="entry name" value="ZINC_FINGER_C2H2_1"/>
    <property type="match status" value="6"/>
</dbReference>
<evidence type="ECO:0000313" key="5">
    <source>
        <dbReference type="RefSeq" id="XP_005111698.1"/>
    </source>
</evidence>
<evidence type="ECO:0000259" key="3">
    <source>
        <dbReference type="PROSITE" id="PS50157"/>
    </source>
</evidence>
<dbReference type="SUPFAM" id="SSF57667">
    <property type="entry name" value="beta-beta-alpha zinc fingers"/>
    <property type="match status" value="1"/>
</dbReference>
<dbReference type="PANTHER" id="PTHR47222:SF5">
    <property type="entry name" value="LOW QUALITY PROTEIN: ZINC FINGER PROTEIN 532-LIKE"/>
    <property type="match status" value="1"/>
</dbReference>
<feature type="region of interest" description="Disordered" evidence="2">
    <location>
        <begin position="1"/>
        <end position="139"/>
    </location>
</feature>
<reference evidence="5 6" key="1">
    <citation type="submission" date="2025-05" db="UniProtKB">
        <authorList>
            <consortium name="RefSeq"/>
        </authorList>
    </citation>
    <scope>IDENTIFICATION</scope>
</reference>
<keyword evidence="4" id="KW-1185">Reference proteome</keyword>
<evidence type="ECO:0000313" key="4">
    <source>
        <dbReference type="Proteomes" id="UP000694888"/>
    </source>
</evidence>
<feature type="compositionally biased region" description="Low complexity" evidence="2">
    <location>
        <begin position="159"/>
        <end position="174"/>
    </location>
</feature>
<dbReference type="GeneID" id="101845813"/>
<feature type="domain" description="C2H2-type" evidence="3">
    <location>
        <begin position="1207"/>
        <end position="1235"/>
    </location>
</feature>
<dbReference type="SMART" id="SM00355">
    <property type="entry name" value="ZnF_C2H2"/>
    <property type="match status" value="15"/>
</dbReference>
<feature type="compositionally biased region" description="Basic and acidic residues" evidence="2">
    <location>
        <begin position="126"/>
        <end position="135"/>
    </location>
</feature>
<feature type="compositionally biased region" description="Basic and acidic residues" evidence="2">
    <location>
        <begin position="64"/>
        <end position="78"/>
    </location>
</feature>
<dbReference type="PANTHER" id="PTHR47222">
    <property type="entry name" value="ZINC FINGER PROTEIN 532-RELATED"/>
    <property type="match status" value="1"/>
</dbReference>
<dbReference type="InterPro" id="IPR036236">
    <property type="entry name" value="Znf_C2H2_sf"/>
</dbReference>
<feature type="domain" description="C2H2-type" evidence="3">
    <location>
        <begin position="1670"/>
        <end position="1698"/>
    </location>
</feature>
<feature type="compositionally biased region" description="Polar residues" evidence="2">
    <location>
        <begin position="217"/>
        <end position="227"/>
    </location>
</feature>